<dbReference type="EMBL" id="GBHO01021163">
    <property type="protein sequence ID" value="JAG22441.1"/>
    <property type="molecule type" value="Transcribed_RNA"/>
</dbReference>
<organism evidence="3">
    <name type="scientific">Lygus hesperus</name>
    <name type="common">Western plant bug</name>
    <dbReference type="NCBI Taxonomy" id="30085"/>
    <lineage>
        <taxon>Eukaryota</taxon>
        <taxon>Metazoa</taxon>
        <taxon>Ecdysozoa</taxon>
        <taxon>Arthropoda</taxon>
        <taxon>Hexapoda</taxon>
        <taxon>Insecta</taxon>
        <taxon>Pterygota</taxon>
        <taxon>Neoptera</taxon>
        <taxon>Paraneoptera</taxon>
        <taxon>Hemiptera</taxon>
        <taxon>Heteroptera</taxon>
        <taxon>Panheteroptera</taxon>
        <taxon>Cimicomorpha</taxon>
        <taxon>Miridae</taxon>
        <taxon>Mirini</taxon>
        <taxon>Lygus</taxon>
    </lineage>
</organism>
<accession>A0A0A9XS14</accession>
<feature type="disulfide bond" evidence="1">
    <location>
        <begin position="157"/>
        <end position="172"/>
    </location>
</feature>
<dbReference type="PROSITE" id="PS51367">
    <property type="entry name" value="THAUMATIN_2"/>
    <property type="match status" value="1"/>
</dbReference>
<dbReference type="AlphaFoldDB" id="A0A0A9XS14"/>
<dbReference type="Pfam" id="PF00314">
    <property type="entry name" value="Thaumatin"/>
    <property type="match status" value="1"/>
</dbReference>
<dbReference type="SMART" id="SM00205">
    <property type="entry name" value="THN"/>
    <property type="match status" value="1"/>
</dbReference>
<dbReference type="CDD" id="cd09218">
    <property type="entry name" value="TLP-PA"/>
    <property type="match status" value="1"/>
</dbReference>
<dbReference type="InterPro" id="IPR001938">
    <property type="entry name" value="Thaumatin"/>
</dbReference>
<feature type="disulfide bond" evidence="1">
    <location>
        <begin position="176"/>
        <end position="185"/>
    </location>
</feature>
<reference evidence="3" key="2">
    <citation type="submission" date="2014-07" db="EMBL/GenBank/DDBJ databases">
        <authorList>
            <person name="Hull J."/>
        </authorList>
    </citation>
    <scope>NUCLEOTIDE SEQUENCE</scope>
</reference>
<dbReference type="PANTHER" id="PTHR31013:SF12">
    <property type="entry name" value="PATHOGENESIS-RELATED PROTEIN 5-LIKE"/>
    <property type="match status" value="1"/>
</dbReference>
<keyword evidence="1" id="KW-1015">Disulfide bond</keyword>
<gene>
    <name evidence="3" type="ORF">CM83_36331</name>
</gene>
<feature type="signal peptide" evidence="2">
    <location>
        <begin position="1"/>
        <end position="16"/>
    </location>
</feature>
<name>A0A0A9XS14_LYGHE</name>
<dbReference type="Gene3D" id="2.60.110.10">
    <property type="entry name" value="Thaumatin"/>
    <property type="match status" value="1"/>
</dbReference>
<feature type="disulfide bond" evidence="1">
    <location>
        <begin position="84"/>
        <end position="90"/>
    </location>
</feature>
<reference evidence="3" key="1">
    <citation type="journal article" date="2014" name="PLoS ONE">
        <title>Transcriptome-Based Identification of ABC Transporters in the Western Tarnished Plant Bug Lygus hesperus.</title>
        <authorList>
            <person name="Hull J.J."/>
            <person name="Chaney K."/>
            <person name="Geib S.M."/>
            <person name="Fabrick J.A."/>
            <person name="Brent C.S."/>
            <person name="Walsh D."/>
            <person name="Lavine L.C."/>
        </authorList>
    </citation>
    <scope>NUCLEOTIDE SEQUENCE</scope>
</reference>
<dbReference type="FunFam" id="2.60.110.10:FF:000004">
    <property type="entry name" value="THAUMATIN-LIKE PROTEIN 1"/>
    <property type="match status" value="1"/>
</dbReference>
<dbReference type="SUPFAM" id="SSF49870">
    <property type="entry name" value="Osmotin, thaumatin-like protein"/>
    <property type="match status" value="1"/>
</dbReference>
<dbReference type="InterPro" id="IPR037176">
    <property type="entry name" value="Osmotin/thaumatin-like_sf"/>
</dbReference>
<sequence>MKAYICILALVAAATGNRIKIYNNCPFTVWPGIMGNPGKGQPDGGGFALGSHQTRVINVASNWAGRIWPRTQCESSGHCKTGDCGNKIQCNGAGGVPPVSLAEITFAGAGGLDYYDISLVDGYNIPIKMEPTDGFHRRGGRYDCKAAGCHADLNAICPRELAVRSGGHTIACMSACMKFNTDQYCCRGRFNTPATCKSSHWPVNYPAIFKRACPDAYSYAYDDTTSTFTCKGAPAANYQVVFCP</sequence>
<feature type="disulfide bond" evidence="1">
    <location>
        <begin position="149"/>
        <end position="213"/>
    </location>
</feature>
<feature type="disulfide bond" evidence="1">
    <location>
        <begin position="25"/>
        <end position="243"/>
    </location>
</feature>
<proteinExistence type="predicted"/>
<dbReference type="PRINTS" id="PR00347">
    <property type="entry name" value="THAUMATIN"/>
</dbReference>
<feature type="disulfide bond" evidence="1">
    <location>
        <begin position="186"/>
        <end position="196"/>
    </location>
</feature>
<evidence type="ECO:0000256" key="2">
    <source>
        <dbReference type="SAM" id="SignalP"/>
    </source>
</evidence>
<protein>
    <submittedName>
        <fullName evidence="3">Pathogenesis-related protein 5</fullName>
    </submittedName>
</protein>
<evidence type="ECO:0000256" key="1">
    <source>
        <dbReference type="PIRSR" id="PIRSR002703-1"/>
    </source>
</evidence>
<feature type="disulfide bond" evidence="1">
    <location>
        <begin position="144"/>
        <end position="230"/>
    </location>
</feature>
<dbReference type="PANTHER" id="PTHR31013">
    <property type="entry name" value="THAUMATIN FAMILY PROTEIN-RELATED"/>
    <property type="match status" value="1"/>
</dbReference>
<dbReference type="PIRSF" id="PIRSF002703">
    <property type="entry name" value="Thaumatin"/>
    <property type="match status" value="1"/>
</dbReference>
<feature type="disulfide bond" evidence="1">
    <location>
        <begin position="73"/>
        <end position="79"/>
    </location>
</feature>
<feature type="chain" id="PRO_5002071888" evidence="2">
    <location>
        <begin position="17"/>
        <end position="244"/>
    </location>
</feature>
<evidence type="ECO:0000313" key="3">
    <source>
        <dbReference type="EMBL" id="JAG22441.1"/>
    </source>
</evidence>
<keyword evidence="2" id="KW-0732">Signal</keyword>